<accession>A0ABV4TWF2</accession>
<dbReference type="RefSeq" id="WP_373656354.1">
    <property type="nucleotide sequence ID" value="NZ_JBGUAW010000008.1"/>
</dbReference>
<sequence>MRRFTALLGMALAVLLTTTTAQAGKPETVDGVTVIHLDEYNGYFAAEDTLGGLQPGRYKFVVTNKAPKVVGFQVQHMESHETLAKFPLKPGHTKSATVRVGEAGVRYRCPINPTPWYNLDNITTD</sequence>
<name>A0ABV4TWF2_9GAMM</name>
<feature type="chain" id="PRO_5047340984" description="EfeO-type cupredoxin-like domain-containing protein" evidence="1">
    <location>
        <begin position="24"/>
        <end position="125"/>
    </location>
</feature>
<evidence type="ECO:0000313" key="2">
    <source>
        <dbReference type="EMBL" id="MFA9461568.1"/>
    </source>
</evidence>
<evidence type="ECO:0008006" key="4">
    <source>
        <dbReference type="Google" id="ProtNLM"/>
    </source>
</evidence>
<evidence type="ECO:0000313" key="3">
    <source>
        <dbReference type="Proteomes" id="UP001575181"/>
    </source>
</evidence>
<keyword evidence="3" id="KW-1185">Reference proteome</keyword>
<organism evidence="2 3">
    <name type="scientific">Thiohalorhabdus methylotrophus</name>
    <dbReference type="NCBI Taxonomy" id="3242694"/>
    <lineage>
        <taxon>Bacteria</taxon>
        <taxon>Pseudomonadati</taxon>
        <taxon>Pseudomonadota</taxon>
        <taxon>Gammaproteobacteria</taxon>
        <taxon>Thiohalorhabdales</taxon>
        <taxon>Thiohalorhabdaceae</taxon>
        <taxon>Thiohalorhabdus</taxon>
    </lineage>
</organism>
<keyword evidence="1" id="KW-0732">Signal</keyword>
<reference evidence="2 3" key="1">
    <citation type="submission" date="2024-08" db="EMBL/GenBank/DDBJ databases">
        <title>Whole-genome sequencing of halo(alkali)philic microorganisms from hypersaline lakes.</title>
        <authorList>
            <person name="Sorokin D.Y."/>
            <person name="Merkel A.Y."/>
            <person name="Messina E."/>
            <person name="Yakimov M."/>
        </authorList>
    </citation>
    <scope>NUCLEOTIDE SEQUENCE [LARGE SCALE GENOMIC DNA]</scope>
    <source>
        <strain evidence="2 3">Cl-TMA</strain>
    </source>
</reference>
<feature type="signal peptide" evidence="1">
    <location>
        <begin position="1"/>
        <end position="23"/>
    </location>
</feature>
<comment type="caution">
    <text evidence="2">The sequence shown here is derived from an EMBL/GenBank/DDBJ whole genome shotgun (WGS) entry which is preliminary data.</text>
</comment>
<dbReference type="EMBL" id="JBGUAW010000008">
    <property type="protein sequence ID" value="MFA9461568.1"/>
    <property type="molecule type" value="Genomic_DNA"/>
</dbReference>
<protein>
    <recommendedName>
        <fullName evidence="4">EfeO-type cupredoxin-like domain-containing protein</fullName>
    </recommendedName>
</protein>
<evidence type="ECO:0000256" key="1">
    <source>
        <dbReference type="SAM" id="SignalP"/>
    </source>
</evidence>
<dbReference type="Proteomes" id="UP001575181">
    <property type="component" value="Unassembled WGS sequence"/>
</dbReference>
<proteinExistence type="predicted"/>
<gene>
    <name evidence="2" type="ORF">ACERLL_12115</name>
</gene>